<evidence type="ECO:0000313" key="8">
    <source>
        <dbReference type="EMBL" id="QOZ64358.1"/>
    </source>
</evidence>
<dbReference type="GO" id="GO:0008610">
    <property type="term" value="P:lipid biosynthetic process"/>
    <property type="evidence" value="ECO:0007669"/>
    <property type="project" value="InterPro"/>
</dbReference>
<dbReference type="EMBL" id="CP030058">
    <property type="protein sequence ID" value="QOZ64358.1"/>
    <property type="molecule type" value="Genomic_DNA"/>
</dbReference>
<feature type="transmembrane region" description="Helical" evidence="5">
    <location>
        <begin position="228"/>
        <end position="249"/>
    </location>
</feature>
<dbReference type="Pfam" id="PF04116">
    <property type="entry name" value="FA_hydroxylase"/>
    <property type="match status" value="1"/>
</dbReference>
<evidence type="ECO:0000256" key="5">
    <source>
        <dbReference type="SAM" id="Phobius"/>
    </source>
</evidence>
<feature type="transmembrane region" description="Helical" evidence="5">
    <location>
        <begin position="75"/>
        <end position="95"/>
    </location>
</feature>
<keyword evidence="4 5" id="KW-0472">Membrane</keyword>
<comment type="subcellular location">
    <subcellularLocation>
        <location evidence="1">Membrane</location>
    </subcellularLocation>
</comment>
<dbReference type="InterPro" id="IPR050307">
    <property type="entry name" value="Sterol_Desaturase_Related"/>
</dbReference>
<keyword evidence="8" id="KW-0614">Plasmid</keyword>
<dbReference type="OrthoDB" id="9770329at2"/>
<feature type="transmembrane region" description="Helical" evidence="5">
    <location>
        <begin position="169"/>
        <end position="190"/>
    </location>
</feature>
<dbReference type="RefSeq" id="WP_128955099.1">
    <property type="nucleotide sequence ID" value="NZ_BMHC01000020.1"/>
</dbReference>
<dbReference type="AlphaFoldDB" id="A0A410VHM8"/>
<dbReference type="Proteomes" id="UP000593880">
    <property type="component" value="Plasmid unnamed"/>
</dbReference>
<dbReference type="GO" id="GO:0016020">
    <property type="term" value="C:membrane"/>
    <property type="evidence" value="ECO:0007669"/>
    <property type="project" value="UniProtKB-SubCell"/>
</dbReference>
<keyword evidence="2 5" id="KW-0812">Transmembrane</keyword>
<feature type="transmembrane region" description="Helical" evidence="5">
    <location>
        <begin position="134"/>
        <end position="157"/>
    </location>
</feature>
<evidence type="ECO:0000259" key="6">
    <source>
        <dbReference type="Pfam" id="PF04116"/>
    </source>
</evidence>
<protein>
    <submittedName>
        <fullName evidence="7 8">Desaturase</fullName>
    </submittedName>
</protein>
<reference evidence="8 9" key="2">
    <citation type="submission" date="2018-06" db="EMBL/GenBank/DDBJ databases">
        <title>Comparative genomics of rhizobia nodulating Arachis hypogaea in China.</title>
        <authorList>
            <person name="Li Y."/>
        </authorList>
    </citation>
    <scope>NUCLEOTIDE SEQUENCE [LARGE SCALE GENOMIC DNA]</scope>
    <source>
        <strain evidence="8 9">CCBAU 51658</strain>
        <plasmid evidence="8 9">unnamed</plasmid>
    </source>
</reference>
<evidence type="ECO:0000256" key="3">
    <source>
        <dbReference type="ARBA" id="ARBA00022989"/>
    </source>
</evidence>
<geneLocation type="plasmid" evidence="8 9">
    <name>unnamed</name>
</geneLocation>
<feature type="domain" description="Fatty acid hydroxylase" evidence="6">
    <location>
        <begin position="178"/>
        <end position="307"/>
    </location>
</feature>
<keyword evidence="3 5" id="KW-1133">Transmembrane helix</keyword>
<keyword evidence="9" id="KW-1185">Reference proteome</keyword>
<dbReference type="InterPro" id="IPR006694">
    <property type="entry name" value="Fatty_acid_hydroxylase"/>
</dbReference>
<evidence type="ECO:0000256" key="4">
    <source>
        <dbReference type="ARBA" id="ARBA00023136"/>
    </source>
</evidence>
<evidence type="ECO:0000313" key="9">
    <source>
        <dbReference type="Proteomes" id="UP000593880"/>
    </source>
</evidence>
<reference evidence="7" key="1">
    <citation type="journal article" date="2014" name="Int. J. Syst. Evol. Microbiol.">
        <title>Complete genome sequence of Corynebacterium casei LMG S-19264T (=DSM 44701T), isolated from a smear-ripened cheese.</title>
        <authorList>
            <consortium name="US DOE Joint Genome Institute (JGI-PGF)"/>
            <person name="Walter F."/>
            <person name="Albersmeier A."/>
            <person name="Kalinowski J."/>
            <person name="Ruckert C."/>
        </authorList>
    </citation>
    <scope>NUCLEOTIDE SEQUENCE</scope>
    <source>
        <strain evidence="7">CGMCC 1.15034</strain>
    </source>
</reference>
<sequence length="337" mass="39092">MMEETKFGRRDEFGHYAPKELISYGPLFTLPPKPMAVIKWLPGYFLPWNLLLIVFGIGYWLFLAPSLEQMKTLEIGWVLYLVLLNYAIVVLWYGAWHSWLYVLRRQETRFKYNPRWPTARATVFVFGKQALDNIFWTITSGVPVFTAYQVAAFYLYANGYVPLITLSDNPIWFIVLLLLVPFIHEVHFYAVHRLLHTRLLYKYVHSLHHNNTNVLPWSGLAMHPVEHILYFSVIVLIAVFNSHPIHMLAMVMRAGLAPAIAHTGFDRTELGGERTVPSGVYAHYLHHKLFEVNYADGAVPLDKWFGSFHDGSPEADERLKLRMERRAEAYAKKDARA</sequence>
<accession>A0A410VHM8</accession>
<evidence type="ECO:0000256" key="1">
    <source>
        <dbReference type="ARBA" id="ARBA00004370"/>
    </source>
</evidence>
<dbReference type="GO" id="GO:0005506">
    <property type="term" value="F:iron ion binding"/>
    <property type="evidence" value="ECO:0007669"/>
    <property type="project" value="InterPro"/>
</dbReference>
<proteinExistence type="predicted"/>
<evidence type="ECO:0000313" key="7">
    <source>
        <dbReference type="EMBL" id="GGI31325.1"/>
    </source>
</evidence>
<name>A0A410VHM8_9BRAD</name>
<dbReference type="Proteomes" id="UP000625079">
    <property type="component" value="Unassembled WGS sequence"/>
</dbReference>
<organism evidence="7 10">
    <name type="scientific">Bradyrhizobium guangdongense</name>
    <dbReference type="NCBI Taxonomy" id="1325090"/>
    <lineage>
        <taxon>Bacteria</taxon>
        <taxon>Pseudomonadati</taxon>
        <taxon>Pseudomonadota</taxon>
        <taxon>Alphaproteobacteria</taxon>
        <taxon>Hyphomicrobiales</taxon>
        <taxon>Nitrobacteraceae</taxon>
        <taxon>Bradyrhizobium</taxon>
    </lineage>
</organism>
<dbReference type="EMBL" id="BMHC01000020">
    <property type="protein sequence ID" value="GGI31325.1"/>
    <property type="molecule type" value="Genomic_DNA"/>
</dbReference>
<reference evidence="7" key="3">
    <citation type="submission" date="2022-12" db="EMBL/GenBank/DDBJ databases">
        <authorList>
            <person name="Sun Q."/>
            <person name="Zhou Y."/>
        </authorList>
    </citation>
    <scope>NUCLEOTIDE SEQUENCE</scope>
    <source>
        <strain evidence="7">CGMCC 1.15034</strain>
    </source>
</reference>
<dbReference type="GO" id="GO:0016491">
    <property type="term" value="F:oxidoreductase activity"/>
    <property type="evidence" value="ECO:0007669"/>
    <property type="project" value="InterPro"/>
</dbReference>
<evidence type="ECO:0000313" key="10">
    <source>
        <dbReference type="Proteomes" id="UP000625079"/>
    </source>
</evidence>
<evidence type="ECO:0000256" key="2">
    <source>
        <dbReference type="ARBA" id="ARBA00022692"/>
    </source>
</evidence>
<dbReference type="PANTHER" id="PTHR11863">
    <property type="entry name" value="STEROL DESATURASE"/>
    <property type="match status" value="1"/>
</dbReference>
<gene>
    <name evidence="7" type="ORF">GCM10010987_63860</name>
    <name evidence="8" type="ORF">XH86_36885</name>
</gene>
<feature type="transmembrane region" description="Helical" evidence="5">
    <location>
        <begin position="44"/>
        <end position="63"/>
    </location>
</feature>